<dbReference type="InterPro" id="IPR036196">
    <property type="entry name" value="Ptyr_pPase_sf"/>
</dbReference>
<gene>
    <name evidence="3" type="ORF">HGB48_08210</name>
</gene>
<feature type="transmembrane region" description="Helical" evidence="1">
    <location>
        <begin position="82"/>
        <end position="101"/>
    </location>
</feature>
<feature type="domain" description="Phosphotyrosine protein phosphatase I" evidence="2">
    <location>
        <begin position="288"/>
        <end position="433"/>
    </location>
</feature>
<dbReference type="GO" id="GO:0004725">
    <property type="term" value="F:protein tyrosine phosphatase activity"/>
    <property type="evidence" value="ECO:0007669"/>
    <property type="project" value="TreeGrafter"/>
</dbReference>
<evidence type="ECO:0000256" key="1">
    <source>
        <dbReference type="SAM" id="Phobius"/>
    </source>
</evidence>
<sequence length="437" mass="47186">MPVFVYLGGWLRYSGRREIAGRSMPFPSRDTAESAFWMALIVGATTINFSFPGASIVFMLVLMRIGTMVLSPAMDLMRRRRIHWYSAAALALCLLSAVIALADIGNYTLTAGAVLSIGCYILGYSQRFRIMSRHAKTGEVLRDRRYFIEEHMTTPFVLLALVGIPALIDQGPLMHGLRTGFTAFHTTPAVAFPALLIGVCYEGLFVMTSLIFINRREFTFGTPVHVCASMLAGIAASFILHGAFDGPLPSASQYLTAVMVTAAASILSWDAVRAVLARRAARPVAPSGRIMFVCGGNTSRSPMAAAIARAELAASNGNGTPHWPIGSAGISVRKPGAPLAPEAAAVLSELGIDPPLAHRSRQLTPEMCADTKMIYCMTRAQRDRVVELAPAAAARTVCLDAESDVPDPSGQPLHAYRSCAIRFQTLIRQGVREQWAQ</sequence>
<keyword evidence="1" id="KW-0812">Transmembrane</keyword>
<evidence type="ECO:0000259" key="2">
    <source>
        <dbReference type="SMART" id="SM00226"/>
    </source>
</evidence>
<dbReference type="PANTHER" id="PTHR11717:SF31">
    <property type="entry name" value="LOW MOLECULAR WEIGHT PROTEIN-TYROSINE-PHOSPHATASE ETP-RELATED"/>
    <property type="match status" value="1"/>
</dbReference>
<dbReference type="SUPFAM" id="SSF52788">
    <property type="entry name" value="Phosphotyrosine protein phosphatases I"/>
    <property type="match status" value="1"/>
</dbReference>
<reference evidence="3 4" key="1">
    <citation type="submission" date="2020-04" db="EMBL/GenBank/DDBJ databases">
        <title>MicrobeNet Type strains.</title>
        <authorList>
            <person name="Nicholson A.C."/>
        </authorList>
    </citation>
    <scope>NUCLEOTIDE SEQUENCE [LARGE SCALE GENOMIC DNA]</scope>
    <source>
        <strain evidence="3 4">ATCC BAA-277</strain>
    </source>
</reference>
<name>A0A846YSA6_9ACTN</name>
<dbReference type="EMBL" id="JAAXPI010000007">
    <property type="protein sequence ID" value="NKZ03730.1"/>
    <property type="molecule type" value="Genomic_DNA"/>
</dbReference>
<accession>A0A846YSA6</accession>
<feature type="transmembrane region" description="Helical" evidence="1">
    <location>
        <begin position="220"/>
        <end position="240"/>
    </location>
</feature>
<feature type="transmembrane region" description="Helical" evidence="1">
    <location>
        <begin position="35"/>
        <end position="62"/>
    </location>
</feature>
<keyword evidence="4" id="KW-1185">Reference proteome</keyword>
<organism evidence="3 4">
    <name type="scientific">Actinomadura latina</name>
    <dbReference type="NCBI Taxonomy" id="163603"/>
    <lineage>
        <taxon>Bacteria</taxon>
        <taxon>Bacillati</taxon>
        <taxon>Actinomycetota</taxon>
        <taxon>Actinomycetes</taxon>
        <taxon>Streptosporangiales</taxon>
        <taxon>Thermomonosporaceae</taxon>
        <taxon>Actinomadura</taxon>
    </lineage>
</organism>
<dbReference type="AlphaFoldDB" id="A0A846YSA6"/>
<comment type="caution">
    <text evidence="3">The sequence shown here is derived from an EMBL/GenBank/DDBJ whole genome shotgun (WGS) entry which is preliminary data.</text>
</comment>
<dbReference type="SMART" id="SM00226">
    <property type="entry name" value="LMWPc"/>
    <property type="match status" value="1"/>
</dbReference>
<dbReference type="RefSeq" id="WP_168444573.1">
    <property type="nucleotide sequence ID" value="NZ_JAAXPI010000007.1"/>
</dbReference>
<evidence type="ECO:0000313" key="3">
    <source>
        <dbReference type="EMBL" id="NKZ03730.1"/>
    </source>
</evidence>
<keyword evidence="1" id="KW-1133">Transmembrane helix</keyword>
<feature type="transmembrane region" description="Helical" evidence="1">
    <location>
        <begin position="188"/>
        <end position="213"/>
    </location>
</feature>
<keyword evidence="1" id="KW-0472">Membrane</keyword>
<feature type="transmembrane region" description="Helical" evidence="1">
    <location>
        <begin position="252"/>
        <end position="272"/>
    </location>
</feature>
<dbReference type="Gene3D" id="3.40.50.2300">
    <property type="match status" value="1"/>
</dbReference>
<feature type="transmembrane region" description="Helical" evidence="1">
    <location>
        <begin position="146"/>
        <end position="168"/>
    </location>
</feature>
<dbReference type="InterPro" id="IPR023485">
    <property type="entry name" value="Ptyr_pPase"/>
</dbReference>
<dbReference type="Pfam" id="PF01451">
    <property type="entry name" value="LMWPc"/>
    <property type="match status" value="1"/>
</dbReference>
<protein>
    <recommendedName>
        <fullName evidence="2">Phosphotyrosine protein phosphatase I domain-containing protein</fullName>
    </recommendedName>
</protein>
<evidence type="ECO:0000313" key="4">
    <source>
        <dbReference type="Proteomes" id="UP000579250"/>
    </source>
</evidence>
<proteinExistence type="predicted"/>
<dbReference type="Proteomes" id="UP000579250">
    <property type="component" value="Unassembled WGS sequence"/>
</dbReference>
<dbReference type="InterPro" id="IPR050438">
    <property type="entry name" value="LMW_PTPase"/>
</dbReference>
<feature type="transmembrane region" description="Helical" evidence="1">
    <location>
        <begin position="107"/>
        <end position="125"/>
    </location>
</feature>
<dbReference type="PANTHER" id="PTHR11717">
    <property type="entry name" value="LOW MOLECULAR WEIGHT PROTEIN TYROSINE PHOSPHATASE"/>
    <property type="match status" value="1"/>
</dbReference>